<dbReference type="Proteomes" id="UP000664398">
    <property type="component" value="Unassembled WGS sequence"/>
</dbReference>
<proteinExistence type="predicted"/>
<reference evidence="1" key="1">
    <citation type="submission" date="2021-03" db="EMBL/GenBank/DDBJ databases">
        <title>Leucobacter chromiisoli sp. nov., isolated from chromium-containing soil of chemical plant.</title>
        <authorList>
            <person name="Xu Z."/>
        </authorList>
    </citation>
    <scope>NUCLEOTIDE SEQUENCE</scope>
    <source>
        <strain evidence="1">A2</strain>
    </source>
</reference>
<dbReference type="AlphaFoldDB" id="A0A939LVD6"/>
<evidence type="ECO:0000313" key="1">
    <source>
        <dbReference type="EMBL" id="MBO1805121.1"/>
    </source>
</evidence>
<comment type="caution">
    <text evidence="1">The sequence shown here is derived from an EMBL/GenBank/DDBJ whole genome shotgun (WGS) entry which is preliminary data.</text>
</comment>
<dbReference type="EMBL" id="JAGDYL010000009">
    <property type="protein sequence ID" value="MBO1805121.1"/>
    <property type="molecule type" value="Genomic_DNA"/>
</dbReference>
<gene>
    <name evidence="1" type="ORF">J4H91_07280</name>
</gene>
<protein>
    <submittedName>
        <fullName evidence="1">Uncharacterized protein</fullName>
    </submittedName>
</protein>
<accession>A0A939LVD6</accession>
<keyword evidence="2" id="KW-1185">Reference proteome</keyword>
<dbReference type="RefSeq" id="WP_208045601.1">
    <property type="nucleotide sequence ID" value="NZ_JAGDYL010000009.1"/>
</dbReference>
<sequence>MIFKRRKETVQPVGLSFRSSSLTAVNLDPGDCRWIDVLRYSIARGGDDREILRALIATPGYAHSYARPRLNPTREESEDIHGPYRRTHIRESHYRRIDSAAAREELHDWIFDPDALSPADAPPTPTPDNRVLAEMIATSQPITTDDVVHLSPDVPPILEWILDDSRRLYRLDDLREIAEHDWGWVVGALGYIEIASISADGSEVALLVASDD</sequence>
<evidence type="ECO:0000313" key="2">
    <source>
        <dbReference type="Proteomes" id="UP000664398"/>
    </source>
</evidence>
<organism evidence="1 2">
    <name type="scientific">Leucobacter ruminantium</name>
    <dbReference type="NCBI Taxonomy" id="1289170"/>
    <lineage>
        <taxon>Bacteria</taxon>
        <taxon>Bacillati</taxon>
        <taxon>Actinomycetota</taxon>
        <taxon>Actinomycetes</taxon>
        <taxon>Micrococcales</taxon>
        <taxon>Microbacteriaceae</taxon>
        <taxon>Leucobacter</taxon>
    </lineage>
</organism>
<name>A0A939LVD6_9MICO</name>